<evidence type="ECO:0000313" key="1">
    <source>
        <dbReference type="EMBL" id="MPL58689.1"/>
    </source>
</evidence>
<accession>A0A644SVH2</accession>
<gene>
    <name evidence="1" type="ORF">SDC9_04231</name>
</gene>
<sequence>MPPLIQGECLGFRANCGLDRAAQVHFEKHYTVGIKDPAEGPGILFPVLRRVFYILKIEKVEEVEF</sequence>
<proteinExistence type="predicted"/>
<comment type="caution">
    <text evidence="1">The sequence shown here is derived from an EMBL/GenBank/DDBJ whole genome shotgun (WGS) entry which is preliminary data.</text>
</comment>
<protein>
    <submittedName>
        <fullName evidence="1">Uncharacterized protein</fullName>
    </submittedName>
</protein>
<organism evidence="1">
    <name type="scientific">bioreactor metagenome</name>
    <dbReference type="NCBI Taxonomy" id="1076179"/>
    <lineage>
        <taxon>unclassified sequences</taxon>
        <taxon>metagenomes</taxon>
        <taxon>ecological metagenomes</taxon>
    </lineage>
</organism>
<name>A0A644SVH2_9ZZZZ</name>
<reference evidence="1" key="1">
    <citation type="submission" date="2019-08" db="EMBL/GenBank/DDBJ databases">
        <authorList>
            <person name="Kucharzyk K."/>
            <person name="Murdoch R.W."/>
            <person name="Higgins S."/>
            <person name="Loffler F."/>
        </authorList>
    </citation>
    <scope>NUCLEOTIDE SEQUENCE</scope>
</reference>
<dbReference type="EMBL" id="VSSQ01000007">
    <property type="protein sequence ID" value="MPL58689.1"/>
    <property type="molecule type" value="Genomic_DNA"/>
</dbReference>
<dbReference type="AlphaFoldDB" id="A0A644SVH2"/>